<protein>
    <recommendedName>
        <fullName evidence="3">DUF4806 domain-containing protein</fullName>
    </recommendedName>
</protein>
<comment type="caution">
    <text evidence="1">The sequence shown here is derived from an EMBL/GenBank/DDBJ whole genome shotgun (WGS) entry which is preliminary data.</text>
</comment>
<evidence type="ECO:0008006" key="3">
    <source>
        <dbReference type="Google" id="ProtNLM"/>
    </source>
</evidence>
<dbReference type="OrthoDB" id="6627803at2759"/>
<evidence type="ECO:0000313" key="1">
    <source>
        <dbReference type="EMBL" id="KAF0709822.1"/>
    </source>
</evidence>
<proteinExistence type="predicted"/>
<feature type="non-terminal residue" evidence="1">
    <location>
        <position position="344"/>
    </location>
</feature>
<organism evidence="1 2">
    <name type="scientific">Aphis craccivora</name>
    <name type="common">Cowpea aphid</name>
    <dbReference type="NCBI Taxonomy" id="307492"/>
    <lineage>
        <taxon>Eukaryota</taxon>
        <taxon>Metazoa</taxon>
        <taxon>Ecdysozoa</taxon>
        <taxon>Arthropoda</taxon>
        <taxon>Hexapoda</taxon>
        <taxon>Insecta</taxon>
        <taxon>Pterygota</taxon>
        <taxon>Neoptera</taxon>
        <taxon>Paraneoptera</taxon>
        <taxon>Hemiptera</taxon>
        <taxon>Sternorrhyncha</taxon>
        <taxon>Aphidomorpha</taxon>
        <taxon>Aphidoidea</taxon>
        <taxon>Aphididae</taxon>
        <taxon>Aphidini</taxon>
        <taxon>Aphis</taxon>
        <taxon>Aphis</taxon>
    </lineage>
</organism>
<dbReference type="Proteomes" id="UP000478052">
    <property type="component" value="Unassembled WGS sequence"/>
</dbReference>
<name>A0A6G0VWX1_APHCR</name>
<accession>A0A6G0VWX1</accession>
<keyword evidence="2" id="KW-1185">Reference proteome</keyword>
<dbReference type="AlphaFoldDB" id="A0A6G0VWX1"/>
<evidence type="ECO:0000313" key="2">
    <source>
        <dbReference type="Proteomes" id="UP000478052"/>
    </source>
</evidence>
<dbReference type="PANTHER" id="PTHR33053:SF9">
    <property type="entry name" value="AGAP000105-PA"/>
    <property type="match status" value="1"/>
</dbReference>
<dbReference type="EMBL" id="VUJU01011825">
    <property type="protein sequence ID" value="KAF0709822.1"/>
    <property type="molecule type" value="Genomic_DNA"/>
</dbReference>
<sequence length="344" mass="38816">MGLVSSEPQPSSQQVNILLENDLQDTSNHIFQQSVCNFSNFQVNNLNKIEVLNSKSDSCNSSDGETVAQWAVNFNITNMAFSALLKHLKSHKCFNSFPVDARTILKCSNDNSKEIISVPPGKYYHFGIDNGLRNIGNFLNNSEDTIKINIGIDGLPLTKSSGSSFWPILGSIKYYSCTYVFMIGLYWGLEKPLDSNVFLKDMVNELKELSSVGMSTHKRIAVTQFRTATINDIKISITSISDCYIGFEEQGKLNICKVVNICKNIRNDNDIVFVVKMFSKVQPYFDKPINSFKLVAHFHADESVEAVPSFWFKGKKLCAWPKNKALVGKFIVTKHIPNDKEFRY</sequence>
<reference evidence="1 2" key="1">
    <citation type="submission" date="2019-08" db="EMBL/GenBank/DDBJ databases">
        <title>Whole genome of Aphis craccivora.</title>
        <authorList>
            <person name="Voronova N.V."/>
            <person name="Shulinski R.S."/>
            <person name="Bandarenka Y.V."/>
            <person name="Zhorov D.G."/>
            <person name="Warner D."/>
        </authorList>
    </citation>
    <scope>NUCLEOTIDE SEQUENCE [LARGE SCALE GENOMIC DNA]</scope>
    <source>
        <strain evidence="1">180601</strain>
        <tissue evidence="1">Whole Body</tissue>
    </source>
</reference>
<gene>
    <name evidence="1" type="ORF">FWK35_00034276</name>
</gene>
<dbReference type="PANTHER" id="PTHR33053">
    <property type="entry name" value="PROTEIN, PUTATIVE-RELATED"/>
    <property type="match status" value="1"/>
</dbReference>